<gene>
    <name evidence="1" type="ORF">OM075_23645</name>
</gene>
<protein>
    <submittedName>
        <fullName evidence="1">Uncharacterized protein</fullName>
    </submittedName>
</protein>
<proteinExistence type="predicted"/>
<evidence type="ECO:0000313" key="2">
    <source>
        <dbReference type="Proteomes" id="UP001209229"/>
    </source>
</evidence>
<name>A0AAE3M9D0_9BACT</name>
<comment type="caution">
    <text evidence="1">The sequence shown here is derived from an EMBL/GenBank/DDBJ whole genome shotgun (WGS) entry which is preliminary data.</text>
</comment>
<dbReference type="EMBL" id="JAPDPJ010000114">
    <property type="protein sequence ID" value="MCW3789473.1"/>
    <property type="molecule type" value="Genomic_DNA"/>
</dbReference>
<sequence length="212" mass="24486">MVDGIQINDFKGVFPDDADTKTIVSTKTGVLSEKETALYRGLHIASYTNGRMRLSGSLTTFINGDNTINLSFDQVSNSIDELCKLFKTKPDDNVLNGLEIGLNIKVNFDPDRFLNNLLSWNRIEPLRWTGKKECYVQFRNSQLTFKVYSKSKQYSLTDNLLRLEIRFDKMQFAHKYNVRTLADLKDRNKIESLLNVLIDSFDDLIYYDDTII</sequence>
<dbReference type="Proteomes" id="UP001209229">
    <property type="component" value="Unassembled WGS sequence"/>
</dbReference>
<keyword evidence="2" id="KW-1185">Reference proteome</keyword>
<dbReference type="AlphaFoldDB" id="A0AAE3M9D0"/>
<organism evidence="1 2">
    <name type="scientific">Plebeiibacterium sediminum</name>
    <dbReference type="NCBI Taxonomy" id="2992112"/>
    <lineage>
        <taxon>Bacteria</taxon>
        <taxon>Pseudomonadati</taxon>
        <taxon>Bacteroidota</taxon>
        <taxon>Bacteroidia</taxon>
        <taxon>Marinilabiliales</taxon>
        <taxon>Marinilabiliaceae</taxon>
        <taxon>Plebeiibacterium</taxon>
    </lineage>
</organism>
<evidence type="ECO:0000313" key="1">
    <source>
        <dbReference type="EMBL" id="MCW3789473.1"/>
    </source>
</evidence>
<dbReference type="RefSeq" id="WP_301193024.1">
    <property type="nucleotide sequence ID" value="NZ_JAPDPJ010000114.1"/>
</dbReference>
<accession>A0AAE3M9D0</accession>
<reference evidence="1" key="1">
    <citation type="submission" date="2022-10" db="EMBL/GenBank/DDBJ databases">
        <authorList>
            <person name="Yu W.X."/>
        </authorList>
    </citation>
    <scope>NUCLEOTIDE SEQUENCE</scope>
    <source>
        <strain evidence="1">AAT</strain>
    </source>
</reference>